<dbReference type="PaxDb" id="4097-A0A1S3ZDP0"/>
<dbReference type="AlphaFoldDB" id="A0A1S3ZDP0"/>
<name>A0A1S3ZDP0_TOBAC</name>
<dbReference type="OrthoDB" id="10273600at2759"/>
<accession>A0A1S3ZDP0</accession>
<proteinExistence type="predicted"/>
<dbReference type="Pfam" id="PF24626">
    <property type="entry name" value="SH3_Tf2-1"/>
    <property type="match status" value="1"/>
</dbReference>
<evidence type="ECO:0000313" key="2">
    <source>
        <dbReference type="RefSeq" id="XP_016462580.1"/>
    </source>
</evidence>
<sequence>MDTRTPSDSSEQGEKVLLKASPMKSVMSLGEKGKLSPLFIGPLEVLEGVGEVSYKLSLPPSLSGVHLVFCVSVLRRYNEYRSHVLDFRTVHLDEHLSYKEVPIPILDREFNNLRSKEITSMKVLLERTTERECYLGDRVRYEK</sequence>
<evidence type="ECO:0000259" key="1">
    <source>
        <dbReference type="Pfam" id="PF24626"/>
    </source>
</evidence>
<organism evidence="2">
    <name type="scientific">Nicotiana tabacum</name>
    <name type="common">Common tobacco</name>
    <dbReference type="NCBI Taxonomy" id="4097"/>
    <lineage>
        <taxon>Eukaryota</taxon>
        <taxon>Viridiplantae</taxon>
        <taxon>Streptophyta</taxon>
        <taxon>Embryophyta</taxon>
        <taxon>Tracheophyta</taxon>
        <taxon>Spermatophyta</taxon>
        <taxon>Magnoliopsida</taxon>
        <taxon>eudicotyledons</taxon>
        <taxon>Gunneridae</taxon>
        <taxon>Pentapetalae</taxon>
        <taxon>asterids</taxon>
        <taxon>lamiids</taxon>
        <taxon>Solanales</taxon>
        <taxon>Solanaceae</taxon>
        <taxon>Nicotianoideae</taxon>
        <taxon>Nicotianeae</taxon>
        <taxon>Nicotiana</taxon>
    </lineage>
</organism>
<feature type="domain" description="Tf2-1-like SH3-like" evidence="1">
    <location>
        <begin position="13"/>
        <end position="77"/>
    </location>
</feature>
<dbReference type="PANTHER" id="PTHR46148">
    <property type="entry name" value="CHROMO DOMAIN-CONTAINING PROTEIN"/>
    <property type="match status" value="1"/>
</dbReference>
<dbReference type="KEGG" id="nta:107785726"/>
<reference evidence="2" key="1">
    <citation type="submission" date="2025-08" db="UniProtKB">
        <authorList>
            <consortium name="RefSeq"/>
        </authorList>
    </citation>
    <scope>IDENTIFICATION</scope>
</reference>
<dbReference type="PANTHER" id="PTHR46148:SF60">
    <property type="entry name" value="CHROMO DOMAIN-CONTAINING PROTEIN"/>
    <property type="match status" value="1"/>
</dbReference>
<dbReference type="InterPro" id="IPR056924">
    <property type="entry name" value="SH3_Tf2-1"/>
</dbReference>
<dbReference type="RefSeq" id="XP_016462580.1">
    <property type="nucleotide sequence ID" value="XM_016607094.1"/>
</dbReference>
<protein>
    <recommendedName>
        <fullName evidence="1">Tf2-1-like SH3-like domain-containing protein</fullName>
    </recommendedName>
</protein>
<gene>
    <name evidence="2" type="primary">LOC107785726</name>
</gene>